<evidence type="ECO:0000256" key="1">
    <source>
        <dbReference type="SAM" id="MobiDB-lite"/>
    </source>
</evidence>
<sequence>MTKTRVPVRDGVVRRTAKGENTVTTGLLLIGLLLPVLLVAAVVGPGRIEEDLNEVAPRRHPHRPAREEREES</sequence>
<dbReference type="EMBL" id="BAABJO010000003">
    <property type="protein sequence ID" value="GAA5113508.1"/>
    <property type="molecule type" value="Genomic_DNA"/>
</dbReference>
<organism evidence="3 4">
    <name type="scientific">Pseudonocardia adelaidensis</name>
    <dbReference type="NCBI Taxonomy" id="648754"/>
    <lineage>
        <taxon>Bacteria</taxon>
        <taxon>Bacillati</taxon>
        <taxon>Actinomycetota</taxon>
        <taxon>Actinomycetes</taxon>
        <taxon>Pseudonocardiales</taxon>
        <taxon>Pseudonocardiaceae</taxon>
        <taxon>Pseudonocardia</taxon>
    </lineage>
</organism>
<gene>
    <name evidence="3" type="ORF">GCM10023320_09210</name>
</gene>
<evidence type="ECO:0000256" key="2">
    <source>
        <dbReference type="SAM" id="Phobius"/>
    </source>
</evidence>
<keyword evidence="2" id="KW-1133">Transmembrane helix</keyword>
<feature type="transmembrane region" description="Helical" evidence="2">
    <location>
        <begin position="21"/>
        <end position="43"/>
    </location>
</feature>
<protein>
    <submittedName>
        <fullName evidence="3">Uncharacterized protein</fullName>
    </submittedName>
</protein>
<name>A0ABP9NGC7_9PSEU</name>
<evidence type="ECO:0000313" key="3">
    <source>
        <dbReference type="EMBL" id="GAA5113508.1"/>
    </source>
</evidence>
<comment type="caution">
    <text evidence="3">The sequence shown here is derived from an EMBL/GenBank/DDBJ whole genome shotgun (WGS) entry which is preliminary data.</text>
</comment>
<accession>A0ABP9NGC7</accession>
<proteinExistence type="predicted"/>
<evidence type="ECO:0000313" key="4">
    <source>
        <dbReference type="Proteomes" id="UP001500804"/>
    </source>
</evidence>
<reference evidence="4" key="1">
    <citation type="journal article" date="2019" name="Int. J. Syst. Evol. Microbiol.">
        <title>The Global Catalogue of Microorganisms (GCM) 10K type strain sequencing project: providing services to taxonomists for standard genome sequencing and annotation.</title>
        <authorList>
            <consortium name="The Broad Institute Genomics Platform"/>
            <consortium name="The Broad Institute Genome Sequencing Center for Infectious Disease"/>
            <person name="Wu L."/>
            <person name="Ma J."/>
        </authorList>
    </citation>
    <scope>NUCLEOTIDE SEQUENCE [LARGE SCALE GENOMIC DNA]</scope>
    <source>
        <strain evidence="4">JCM 18302</strain>
    </source>
</reference>
<keyword evidence="4" id="KW-1185">Reference proteome</keyword>
<keyword evidence="2" id="KW-0812">Transmembrane</keyword>
<keyword evidence="2" id="KW-0472">Membrane</keyword>
<feature type="region of interest" description="Disordered" evidence="1">
    <location>
        <begin position="50"/>
        <end position="72"/>
    </location>
</feature>
<dbReference type="Proteomes" id="UP001500804">
    <property type="component" value="Unassembled WGS sequence"/>
</dbReference>